<keyword evidence="2" id="KW-1185">Reference proteome</keyword>
<name>A0ABT4DVK2_9BACL</name>
<proteinExistence type="predicted"/>
<comment type="caution">
    <text evidence="1">The sequence shown here is derived from an EMBL/GenBank/DDBJ whole genome shotgun (WGS) entry which is preliminary data.</text>
</comment>
<dbReference type="RefSeq" id="WP_268601390.1">
    <property type="nucleotide sequence ID" value="NZ_JAMDLV010000006.1"/>
</dbReference>
<evidence type="ECO:0000313" key="2">
    <source>
        <dbReference type="Proteomes" id="UP001207626"/>
    </source>
</evidence>
<dbReference type="Proteomes" id="UP001207626">
    <property type="component" value="Unassembled WGS sequence"/>
</dbReference>
<sequence>MTYTLEQLREMHNRVLVETAANIIDYVPLTTQLNEYGADTSIPQISFFRNDAWYLMQQAIKHNPLKYVHHLADLNGIEDADTDGEWNVYEELYTQRNVALMLQSTPRQQTIASILTLQGQGGTGDE</sequence>
<gene>
    <name evidence="1" type="ORF">M5X09_17035</name>
</gene>
<protein>
    <submittedName>
        <fullName evidence="1">Uncharacterized protein</fullName>
    </submittedName>
</protein>
<dbReference type="EMBL" id="JAMDLW010000023">
    <property type="protein sequence ID" value="MCY9521351.1"/>
    <property type="molecule type" value="Genomic_DNA"/>
</dbReference>
<organism evidence="1 2">
    <name type="scientific">Paenibacillus apiarius</name>
    <dbReference type="NCBI Taxonomy" id="46240"/>
    <lineage>
        <taxon>Bacteria</taxon>
        <taxon>Bacillati</taxon>
        <taxon>Bacillota</taxon>
        <taxon>Bacilli</taxon>
        <taxon>Bacillales</taxon>
        <taxon>Paenibacillaceae</taxon>
        <taxon>Paenibacillus</taxon>
    </lineage>
</organism>
<accession>A0ABT4DVK2</accession>
<reference evidence="1 2" key="1">
    <citation type="submission" date="2022-05" db="EMBL/GenBank/DDBJ databases">
        <title>Genome Sequencing of Bee-Associated Microbes.</title>
        <authorList>
            <person name="Dunlap C."/>
        </authorList>
    </citation>
    <scope>NUCLEOTIDE SEQUENCE [LARGE SCALE GENOMIC DNA]</scope>
    <source>
        <strain evidence="1 2">NRRL NRS-1438</strain>
    </source>
</reference>
<evidence type="ECO:0000313" key="1">
    <source>
        <dbReference type="EMBL" id="MCY9521351.1"/>
    </source>
</evidence>